<dbReference type="PROSITE" id="PS00086">
    <property type="entry name" value="CYTOCHROME_P450"/>
    <property type="match status" value="1"/>
</dbReference>
<dbReference type="GO" id="GO:0005506">
    <property type="term" value="F:iron ion binding"/>
    <property type="evidence" value="ECO:0007669"/>
    <property type="project" value="InterPro"/>
</dbReference>
<dbReference type="Proteomes" id="UP000464624">
    <property type="component" value="Chromosome"/>
</dbReference>
<evidence type="ECO:0000256" key="5">
    <source>
        <dbReference type="ARBA" id="ARBA00023004"/>
    </source>
</evidence>
<dbReference type="InterPro" id="IPR001128">
    <property type="entry name" value="Cyt_P450"/>
</dbReference>
<evidence type="ECO:0000256" key="4">
    <source>
        <dbReference type="ARBA" id="ARBA00023002"/>
    </source>
</evidence>
<evidence type="ECO:0000313" key="9">
    <source>
        <dbReference type="Proteomes" id="UP000464624"/>
    </source>
</evidence>
<dbReference type="KEGG" id="mxe:MYXE_09360"/>
<name>A0AAD1GXW5_MYCXE</name>
<accession>A0AAD1GXW5</accession>
<comment type="similarity">
    <text evidence="1 7">Belongs to the cytochrome P450 family.</text>
</comment>
<keyword evidence="6 7" id="KW-0503">Monooxygenase</keyword>
<dbReference type="GO" id="GO:0016705">
    <property type="term" value="F:oxidoreductase activity, acting on paired donors, with incorporation or reduction of molecular oxygen"/>
    <property type="evidence" value="ECO:0007669"/>
    <property type="project" value="InterPro"/>
</dbReference>
<keyword evidence="2 7" id="KW-0349">Heme</keyword>
<dbReference type="PANTHER" id="PTHR46696:SF6">
    <property type="entry name" value="P450, PUTATIVE (EUROFUNG)-RELATED"/>
    <property type="match status" value="1"/>
</dbReference>
<evidence type="ECO:0000256" key="1">
    <source>
        <dbReference type="ARBA" id="ARBA00010617"/>
    </source>
</evidence>
<evidence type="ECO:0000256" key="2">
    <source>
        <dbReference type="ARBA" id="ARBA00022617"/>
    </source>
</evidence>
<dbReference type="GO" id="GO:0004497">
    <property type="term" value="F:monooxygenase activity"/>
    <property type="evidence" value="ECO:0007669"/>
    <property type="project" value="UniProtKB-KW"/>
</dbReference>
<reference evidence="8 9" key="1">
    <citation type="submission" date="2019-12" db="EMBL/GenBank/DDBJ databases">
        <title>Complete genome sequence of Mycolicibacterium xenopi str. JCM15661T.</title>
        <authorList>
            <person name="Yoshida M."/>
            <person name="Fukano H."/>
            <person name="Asakura T."/>
            <person name="Hoshino Y."/>
        </authorList>
    </citation>
    <scope>NUCLEOTIDE SEQUENCE [LARGE SCALE GENOMIC DNA]</scope>
    <source>
        <strain evidence="8 9">JCM 15661T</strain>
    </source>
</reference>
<dbReference type="PRINTS" id="PR00359">
    <property type="entry name" value="BP450"/>
</dbReference>
<evidence type="ECO:0000256" key="3">
    <source>
        <dbReference type="ARBA" id="ARBA00022723"/>
    </source>
</evidence>
<dbReference type="CDD" id="cd11035">
    <property type="entry name" value="P450cam-like"/>
    <property type="match status" value="1"/>
</dbReference>
<dbReference type="Gene3D" id="1.10.630.10">
    <property type="entry name" value="Cytochrome P450"/>
    <property type="match status" value="1"/>
</dbReference>
<dbReference type="Pfam" id="PF00067">
    <property type="entry name" value="p450"/>
    <property type="match status" value="1"/>
</dbReference>
<dbReference type="EMBL" id="AP022314">
    <property type="protein sequence ID" value="BBU21147.1"/>
    <property type="molecule type" value="Genomic_DNA"/>
</dbReference>
<dbReference type="PANTHER" id="PTHR46696">
    <property type="entry name" value="P450, PUTATIVE (EUROFUNG)-RELATED"/>
    <property type="match status" value="1"/>
</dbReference>
<dbReference type="InterPro" id="IPR002397">
    <property type="entry name" value="Cyt_P450_B"/>
</dbReference>
<evidence type="ECO:0000313" key="8">
    <source>
        <dbReference type="EMBL" id="BBU21147.1"/>
    </source>
</evidence>
<sequence>MPNSLTYEMNTITNLTYRGVVTTVEKRAGESPVLNFDYTATKPAGTWLKTYDELRARYPLFRNDFGPGFWTVVNYEGILRIMQDPETFSNSVVTALDPNPPYKWIPEMLDGDEHKQWRRQLGPLFAPGAVERLEGTVRQRAINLIDGLADDRSCDFIADFAQRFPTTIFLELMGLPVNELDQFLEWEHAILHTDLGEETAQQKQIAAMMAVMGRFSTIIAERREQPRDDIVSKAIDYQIDGKPVSDADLLSFCLLMFMAGLDTVSATLGWIFLHLARNDDDRTRIVEDPTVIPSAVEEFLRAYAIVIPARKVMKDVELQGCPMKAGDMVNIPLNAATRDEAAFPNATTVDITRKPNNHIAFGAGPHRCLGSHLARRELRIALEEWHKRIPHYRLATGAELFESGGQLGLHALPLVWDS</sequence>
<proteinExistence type="inferred from homology"/>
<protein>
    <submittedName>
        <fullName evidence="8">Cytochrome P450</fullName>
    </submittedName>
</protein>
<dbReference type="GO" id="GO:0020037">
    <property type="term" value="F:heme binding"/>
    <property type="evidence" value="ECO:0007669"/>
    <property type="project" value="InterPro"/>
</dbReference>
<keyword evidence="3 7" id="KW-0479">Metal-binding</keyword>
<organism evidence="8 9">
    <name type="scientific">Mycobacterium xenopi</name>
    <dbReference type="NCBI Taxonomy" id="1789"/>
    <lineage>
        <taxon>Bacteria</taxon>
        <taxon>Bacillati</taxon>
        <taxon>Actinomycetota</taxon>
        <taxon>Actinomycetes</taxon>
        <taxon>Mycobacteriales</taxon>
        <taxon>Mycobacteriaceae</taxon>
        <taxon>Mycobacterium</taxon>
    </lineage>
</organism>
<gene>
    <name evidence="8" type="ORF">MYXE_09360</name>
</gene>
<dbReference type="InterPro" id="IPR036396">
    <property type="entry name" value="Cyt_P450_sf"/>
</dbReference>
<evidence type="ECO:0000256" key="7">
    <source>
        <dbReference type="RuleBase" id="RU000461"/>
    </source>
</evidence>
<dbReference type="PRINTS" id="PR00385">
    <property type="entry name" value="P450"/>
</dbReference>
<evidence type="ECO:0000256" key="6">
    <source>
        <dbReference type="ARBA" id="ARBA00023033"/>
    </source>
</evidence>
<dbReference type="SUPFAM" id="SSF48264">
    <property type="entry name" value="Cytochrome P450"/>
    <property type="match status" value="1"/>
</dbReference>
<keyword evidence="5 7" id="KW-0408">Iron</keyword>
<keyword evidence="4 7" id="KW-0560">Oxidoreductase</keyword>
<dbReference type="InterPro" id="IPR017972">
    <property type="entry name" value="Cyt_P450_CS"/>
</dbReference>
<dbReference type="AlphaFoldDB" id="A0AAD1GXW5"/>